<sequence length="107" mass="12379">MKRVYLFCDNGMSTSMMAQRMQDVADSHNLPIECKAFSYKIIQDIIEKNTLDCILIGPQTKFLFDEINKKYGDKTPVMVIDPTDYGMMDAEKVLKKAIVQMKKFKNK</sequence>
<dbReference type="InterPro" id="IPR003501">
    <property type="entry name" value="PTS_EIIB_2/3"/>
</dbReference>
<gene>
    <name evidence="9" type="ORF">H8911_06105</name>
</gene>
<evidence type="ECO:0000259" key="8">
    <source>
        <dbReference type="PROSITE" id="PS51100"/>
    </source>
</evidence>
<keyword evidence="3 9" id="KW-0762">Sugar transport</keyword>
<evidence type="ECO:0000256" key="6">
    <source>
        <dbReference type="ARBA" id="ARBA00022777"/>
    </source>
</evidence>
<name>A0ABR7KHV3_9FIRM</name>
<dbReference type="InterPro" id="IPR051819">
    <property type="entry name" value="PTS_sugar-specific_EIIB"/>
</dbReference>
<dbReference type="PROSITE" id="PS51100">
    <property type="entry name" value="PTS_EIIB_TYPE_3"/>
    <property type="match status" value="1"/>
</dbReference>
<evidence type="ECO:0000313" key="10">
    <source>
        <dbReference type="Proteomes" id="UP000649075"/>
    </source>
</evidence>
<keyword evidence="5" id="KW-0598">Phosphotransferase system</keyword>
<evidence type="ECO:0000256" key="3">
    <source>
        <dbReference type="ARBA" id="ARBA00022597"/>
    </source>
</evidence>
<evidence type="ECO:0000256" key="5">
    <source>
        <dbReference type="ARBA" id="ARBA00022683"/>
    </source>
</evidence>
<keyword evidence="10" id="KW-1185">Reference proteome</keyword>
<feature type="domain" description="PTS EIIB type-3" evidence="8">
    <location>
        <begin position="1"/>
        <end position="107"/>
    </location>
</feature>
<dbReference type="Pfam" id="PF02302">
    <property type="entry name" value="PTS_IIB"/>
    <property type="match status" value="1"/>
</dbReference>
<dbReference type="EMBL" id="JACRWH010000019">
    <property type="protein sequence ID" value="MBC6012316.1"/>
    <property type="molecule type" value="Genomic_DNA"/>
</dbReference>
<evidence type="ECO:0000256" key="1">
    <source>
        <dbReference type="ARBA" id="ARBA00022448"/>
    </source>
</evidence>
<dbReference type="Gene3D" id="3.40.50.2300">
    <property type="match status" value="1"/>
</dbReference>
<dbReference type="SUPFAM" id="SSF52794">
    <property type="entry name" value="PTS system IIB component-like"/>
    <property type="match status" value="1"/>
</dbReference>
<feature type="modified residue" description="Phosphocysteine; by EIIA" evidence="7">
    <location>
        <position position="8"/>
    </location>
</feature>
<keyword evidence="1" id="KW-0813">Transport</keyword>
<evidence type="ECO:0000256" key="4">
    <source>
        <dbReference type="ARBA" id="ARBA00022679"/>
    </source>
</evidence>
<dbReference type="RefSeq" id="WP_117572409.1">
    <property type="nucleotide sequence ID" value="NZ_JACRWH010000019.1"/>
</dbReference>
<protein>
    <submittedName>
        <fullName evidence="9">PTS sugar transporter subunit IIB</fullName>
    </submittedName>
</protein>
<dbReference type="PANTHER" id="PTHR34581">
    <property type="entry name" value="PTS SYSTEM N,N'-DIACETYLCHITOBIOSE-SPECIFIC EIIB COMPONENT"/>
    <property type="match status" value="1"/>
</dbReference>
<reference evidence="9 10" key="1">
    <citation type="submission" date="2020-08" db="EMBL/GenBank/DDBJ databases">
        <authorList>
            <person name="Liu C."/>
            <person name="Sun Q."/>
        </authorList>
    </citation>
    <scope>NUCLEOTIDE SEQUENCE [LARGE SCALE GENOMIC DNA]</scope>
    <source>
        <strain evidence="9 10">L34</strain>
    </source>
</reference>
<evidence type="ECO:0000256" key="7">
    <source>
        <dbReference type="PROSITE-ProRule" id="PRU00423"/>
    </source>
</evidence>
<comment type="caution">
    <text evidence="9">The sequence shown here is derived from an EMBL/GenBank/DDBJ whole genome shotgun (WGS) entry which is preliminary data.</text>
</comment>
<proteinExistence type="predicted"/>
<keyword evidence="4" id="KW-0808">Transferase</keyword>
<organism evidence="9 10">
    <name type="scientific">Holdemanella hominis</name>
    <dbReference type="NCBI Taxonomy" id="2764327"/>
    <lineage>
        <taxon>Bacteria</taxon>
        <taxon>Bacillati</taxon>
        <taxon>Bacillota</taxon>
        <taxon>Erysipelotrichia</taxon>
        <taxon>Erysipelotrichales</taxon>
        <taxon>Erysipelotrichaceae</taxon>
        <taxon>Holdemanella</taxon>
    </lineage>
</organism>
<dbReference type="PANTHER" id="PTHR34581:SF2">
    <property type="entry name" value="PTS SYSTEM N,N'-DIACETYLCHITOBIOSE-SPECIFIC EIIB COMPONENT"/>
    <property type="match status" value="1"/>
</dbReference>
<dbReference type="InterPro" id="IPR036095">
    <property type="entry name" value="PTS_EIIB-like_sf"/>
</dbReference>
<evidence type="ECO:0000313" key="9">
    <source>
        <dbReference type="EMBL" id="MBC6012316.1"/>
    </source>
</evidence>
<dbReference type="Proteomes" id="UP000649075">
    <property type="component" value="Unassembled WGS sequence"/>
</dbReference>
<dbReference type="CDD" id="cd05564">
    <property type="entry name" value="PTS_IIB_chitobiose_lichenan"/>
    <property type="match status" value="1"/>
</dbReference>
<keyword evidence="2" id="KW-0597">Phosphoprotein</keyword>
<accession>A0ABR7KHV3</accession>
<keyword evidence="6" id="KW-0418">Kinase</keyword>
<dbReference type="InterPro" id="IPR013012">
    <property type="entry name" value="PTS_EIIB_3"/>
</dbReference>
<evidence type="ECO:0000256" key="2">
    <source>
        <dbReference type="ARBA" id="ARBA00022553"/>
    </source>
</evidence>